<evidence type="ECO:0000256" key="5">
    <source>
        <dbReference type="ARBA" id="ARBA00033748"/>
    </source>
</evidence>
<dbReference type="AlphaFoldDB" id="D8IX18"/>
<dbReference type="OrthoDB" id="4505903at2"/>
<keyword evidence="2 6" id="KW-0288">FMN</keyword>
<dbReference type="STRING" id="757424.Hsero_4589"/>
<feature type="binding site" evidence="6">
    <location>
        <position position="155"/>
    </location>
    <ligand>
        <name>FMN</name>
        <dbReference type="ChEBI" id="CHEBI:58210"/>
    </ligand>
</feature>
<dbReference type="GO" id="GO:0004497">
    <property type="term" value="F:monooxygenase activity"/>
    <property type="evidence" value="ECO:0007669"/>
    <property type="project" value="UniProtKB-KW"/>
</dbReference>
<evidence type="ECO:0000256" key="6">
    <source>
        <dbReference type="PIRSR" id="PIRSR000337-1"/>
    </source>
</evidence>
<dbReference type="PANTHER" id="PTHR30011:SF16">
    <property type="entry name" value="C2H2 FINGER DOMAIN TRANSCRIPTION FACTOR (EUROFUNG)-RELATED"/>
    <property type="match status" value="1"/>
</dbReference>
<dbReference type="GeneID" id="29394211"/>
<dbReference type="PIRSF" id="PIRSF000337">
    <property type="entry name" value="NTA_MOA"/>
    <property type="match status" value="1"/>
</dbReference>
<dbReference type="InterPro" id="IPR036661">
    <property type="entry name" value="Luciferase-like_sf"/>
</dbReference>
<protein>
    <submittedName>
        <fullName evidence="8">Thiophene oxidase protein</fullName>
    </submittedName>
</protein>
<dbReference type="GO" id="GO:0016705">
    <property type="term" value="F:oxidoreductase activity, acting on paired donors, with incorporation or reduction of molecular oxygen"/>
    <property type="evidence" value="ECO:0007669"/>
    <property type="project" value="InterPro"/>
</dbReference>
<dbReference type="RefSeq" id="WP_013236508.1">
    <property type="nucleotide sequence ID" value="NC_014323.1"/>
</dbReference>
<evidence type="ECO:0000313" key="8">
    <source>
        <dbReference type="EMBL" id="ADJ66055.1"/>
    </source>
</evidence>
<dbReference type="InterPro" id="IPR051260">
    <property type="entry name" value="Diverse_substr_monoxygenases"/>
</dbReference>
<sequence length="433" mass="47745">MHLAAFLIAGNAAHSQALWRHPQSRRGGFLELDYYLHIARTLERGKFDLLFFADRLAVSTRYGDSHLHGLYIGDQDATRLDPLPILGALAAATSHIGLGATRSTTYSQPYSLAREFATLDHLSGGRAAWNVVTSVNQGEADNFGLKETLPHDVRYDRADEFLEVTHKLWHSWQPDALRLQQDRYADADKVAAIDHQGAHFSVRGPLNIPASPQGHPVIIQAGSSDRGQDFAARWAEVVFNIQPDLPRLQAFYRDLKNRAQQFGRRPQDIRILSAVMPFVGQSRQHARELQEQANALADPLVGLSTLSSHMNVDFSGFALDAPLGDVQVSGIQGLFKLLRAISAERQLTLADAGRLYAQGVLTPQIAGTAADVADWLQSIIVANGADGFVISPSHLPYGFDDFVDQVIPELQRRGAFRQDYAGRQLRQHLAASP</sequence>
<dbReference type="Pfam" id="PF00296">
    <property type="entry name" value="Bac_luciferase"/>
    <property type="match status" value="1"/>
</dbReference>
<dbReference type="InterPro" id="IPR016215">
    <property type="entry name" value="NTA_MOA"/>
</dbReference>
<feature type="binding site" evidence="6">
    <location>
        <position position="224"/>
    </location>
    <ligand>
        <name>FMN</name>
        <dbReference type="ChEBI" id="CHEBI:58210"/>
    </ligand>
</feature>
<evidence type="ECO:0000259" key="7">
    <source>
        <dbReference type="Pfam" id="PF00296"/>
    </source>
</evidence>
<dbReference type="CDD" id="cd01095">
    <property type="entry name" value="Nitrilotriacetate_monoxgenase"/>
    <property type="match status" value="1"/>
</dbReference>
<organism evidence="8 9">
    <name type="scientific">Herbaspirillum seropedicae (strain SmR1)</name>
    <dbReference type="NCBI Taxonomy" id="757424"/>
    <lineage>
        <taxon>Bacteria</taxon>
        <taxon>Pseudomonadati</taxon>
        <taxon>Pseudomonadota</taxon>
        <taxon>Betaproteobacteria</taxon>
        <taxon>Burkholderiales</taxon>
        <taxon>Oxalobacteraceae</taxon>
        <taxon>Herbaspirillum</taxon>
    </lineage>
</organism>
<keyword evidence="1 6" id="KW-0285">Flavoprotein</keyword>
<evidence type="ECO:0000256" key="3">
    <source>
        <dbReference type="ARBA" id="ARBA00023002"/>
    </source>
</evidence>
<feature type="binding site" evidence="6">
    <location>
        <position position="54"/>
    </location>
    <ligand>
        <name>FMN</name>
        <dbReference type="ChEBI" id="CHEBI:58210"/>
    </ligand>
</feature>
<dbReference type="KEGG" id="hse:Hsero_4589"/>
<accession>D8IX18</accession>
<comment type="similarity">
    <text evidence="5">Belongs to the NtaA/SnaA/DszA monooxygenase family.</text>
</comment>
<name>D8IX18_HERSS</name>
<proteinExistence type="inferred from homology"/>
<evidence type="ECO:0000256" key="2">
    <source>
        <dbReference type="ARBA" id="ARBA00022643"/>
    </source>
</evidence>
<feature type="binding site" evidence="6">
    <location>
        <position position="223"/>
    </location>
    <ligand>
        <name>FMN</name>
        <dbReference type="ChEBI" id="CHEBI:58210"/>
    </ligand>
</feature>
<dbReference type="Gene3D" id="3.20.20.30">
    <property type="entry name" value="Luciferase-like domain"/>
    <property type="match status" value="1"/>
</dbReference>
<reference evidence="8 9" key="1">
    <citation type="submission" date="2010-04" db="EMBL/GenBank/DDBJ databases">
        <title>The genome of Herbaspirillum seropedicae SmR1, an endophytic, nitrogen-fixing, plant-growth promoting beta-Proteobacteria.</title>
        <authorList>
            <person name="Pedrosa F.O."/>
            <person name="Monteiro R.A."/>
            <person name="Wassem R."/>
            <person name="Cruz L.M."/>
            <person name="Ayub R.A."/>
            <person name="Colauto N.B."/>
            <person name="Fernandez M.A."/>
            <person name="Fungaro M.H.P."/>
            <person name="Grisard E.C."/>
            <person name="Hungria M."/>
            <person name="Madeira H.M.F."/>
            <person name="Nodari R.O."/>
            <person name="Osaku C.A."/>
            <person name="Petzl-Erler M.L."/>
            <person name="Terenzi H."/>
            <person name="Vieira L.G.E."/>
            <person name="Almeida M.I.M."/>
            <person name="Alves L.R."/>
            <person name="Arantes O.M.N."/>
            <person name="Balsanelli E."/>
            <person name="Barcellos F.G."/>
            <person name="Baura V.A."/>
            <person name="Binde D.R."/>
            <person name="Campo R.J."/>
            <person name="Chubatsu L.S."/>
            <person name="Chueire L.M.O."/>
            <person name="Ciferri R.R."/>
            <person name="Correa L.C."/>
            <person name="da Conceicao Silva J.L."/>
            <person name="Dabul A.N.G."/>
            <person name="Dambros B.P."/>
            <person name="Faoro H."/>
            <person name="Favetti A."/>
            <person name="Friedermann G."/>
            <person name="Furlaneto M.C."/>
            <person name="Gasques L.S."/>
            <person name="Gimenes C.C.T."/>
            <person name="Gioppo N.M.R."/>
            <person name="Glienke-Blanco C."/>
            <person name="Godoy L.P."/>
            <person name="Guerra M.P."/>
            <person name="Karp S."/>
            <person name="Kava-Cordeiro V."/>
            <person name="Margarido V.P."/>
            <person name="Mathioni S.M."/>
            <person name="Menck-Soares M.A."/>
            <person name="Murace N.K."/>
            <person name="Nicolas M.F."/>
            <person name="Oliveira C.E.C."/>
            <person name="Pagnan N.A.B."/>
            <person name="Pamphile J.A."/>
            <person name="Patussi E.V."/>
            <person name="Pereira L.F.P."/>
            <person name="Pereira-Ferrari L."/>
            <person name="Pinto F.G.S."/>
            <person name="Precoma C."/>
            <person name="Prioli A.J."/>
            <person name="Prioli S.M.A.P."/>
            <person name="Raittz R.T."/>
            <person name="Ramos H.J.O."/>
            <person name="Ribeiro E.M.S.F."/>
            <person name="Rigo L.U."/>
            <person name="Rocha C.L.M.S.C."/>
            <person name="Rocha S.N."/>
            <person name="Santos K."/>
            <person name="Satori D."/>
            <person name="Silva A.G."/>
            <person name="Simao R.C.G."/>
            <person name="Soares M.A.M."/>
            <person name="Souza E.M."/>
            <person name="Steffens M.B.R."/>
            <person name="Steindel M."/>
            <person name="Tadra-Sfeir M.Z."/>
            <person name="Takahashi E.K."/>
            <person name="Torres R.A."/>
            <person name="Valle J.S."/>
            <person name="Vernal J.I."/>
            <person name="Vilas-Boas L.A."/>
            <person name="Watanabe M.A.E."/>
            <person name="Weiss V.A."/>
            <person name="Yates M.A."/>
            <person name="Souza E.M."/>
        </authorList>
    </citation>
    <scope>NUCLEOTIDE SEQUENCE [LARGE SCALE GENOMIC DNA]</scope>
    <source>
        <strain evidence="8 9">SmR1</strain>
    </source>
</reference>
<dbReference type="NCBIfam" id="TIGR03860">
    <property type="entry name" value="FMN_nitrolo"/>
    <property type="match status" value="1"/>
</dbReference>
<feature type="binding site" evidence="6">
    <location>
        <position position="151"/>
    </location>
    <ligand>
        <name>FMN</name>
        <dbReference type="ChEBI" id="CHEBI:58210"/>
    </ligand>
</feature>
<dbReference type="eggNOG" id="COG2141">
    <property type="taxonomic scope" value="Bacteria"/>
</dbReference>
<evidence type="ECO:0000256" key="4">
    <source>
        <dbReference type="ARBA" id="ARBA00023033"/>
    </source>
</evidence>
<keyword evidence="3" id="KW-0560">Oxidoreductase</keyword>
<evidence type="ECO:0000313" key="9">
    <source>
        <dbReference type="Proteomes" id="UP000000329"/>
    </source>
</evidence>
<keyword evidence="9" id="KW-1185">Reference proteome</keyword>
<gene>
    <name evidence="8" type="primary">toeA</name>
    <name evidence="8" type="ordered locus">Hsero_4589</name>
</gene>
<feature type="domain" description="Luciferase-like" evidence="7">
    <location>
        <begin position="21"/>
        <end position="294"/>
    </location>
</feature>
<dbReference type="SUPFAM" id="SSF51679">
    <property type="entry name" value="Bacterial luciferase-like"/>
    <property type="match status" value="1"/>
</dbReference>
<keyword evidence="4" id="KW-0503">Monooxygenase</keyword>
<dbReference type="InterPro" id="IPR011251">
    <property type="entry name" value="Luciferase-like_dom"/>
</dbReference>
<feature type="binding site" evidence="6">
    <location>
        <position position="101"/>
    </location>
    <ligand>
        <name>FMN</name>
        <dbReference type="ChEBI" id="CHEBI:58210"/>
    </ligand>
</feature>
<dbReference type="Proteomes" id="UP000000329">
    <property type="component" value="Chromosome"/>
</dbReference>
<dbReference type="PANTHER" id="PTHR30011">
    <property type="entry name" value="ALKANESULFONATE MONOOXYGENASE-RELATED"/>
    <property type="match status" value="1"/>
</dbReference>
<dbReference type="HOGENOM" id="CLU_022256_0_1_4"/>
<evidence type="ECO:0000256" key="1">
    <source>
        <dbReference type="ARBA" id="ARBA00022630"/>
    </source>
</evidence>
<dbReference type="EMBL" id="CP002039">
    <property type="protein sequence ID" value="ADJ66055.1"/>
    <property type="molecule type" value="Genomic_DNA"/>
</dbReference>